<dbReference type="PROSITE" id="PS50278">
    <property type="entry name" value="PDGF_2"/>
    <property type="match status" value="1"/>
</dbReference>
<dbReference type="Proteomes" id="UP000515163">
    <property type="component" value="Unplaced"/>
</dbReference>
<keyword evidence="1" id="KW-0732">Signal</keyword>
<organism evidence="3 4">
    <name type="scientific">Actinia tenebrosa</name>
    <name type="common">Australian red waratah sea anemone</name>
    <dbReference type="NCBI Taxonomy" id="6105"/>
    <lineage>
        <taxon>Eukaryota</taxon>
        <taxon>Metazoa</taxon>
        <taxon>Cnidaria</taxon>
        <taxon>Anthozoa</taxon>
        <taxon>Hexacorallia</taxon>
        <taxon>Actiniaria</taxon>
        <taxon>Actiniidae</taxon>
        <taxon>Actinia</taxon>
    </lineage>
</organism>
<sequence>MSKIYACLWVVVLSTLATSGMILPPDLKRIMANVNSLDTFMTAFNLGNITLQPPPPRKQQNGWESLLNKKSTQNAKLKTVAVGRTRVVSFFDDTSPPIALDDAPCKPYPTVIEVPQPSHHQGFHYPFNVMMHRCAGSCSTKPRVQECVATATENISLLSFLVSWNSPSASKNQLRPSHRIMPIVNHTQCGCQCITKPSDCDPSTQVFSQDKCRCECKARSRPCPAYHRWDRVR</sequence>
<evidence type="ECO:0000313" key="3">
    <source>
        <dbReference type="Proteomes" id="UP000515163"/>
    </source>
</evidence>
<dbReference type="AlphaFoldDB" id="A0A6P8I5K4"/>
<protein>
    <submittedName>
        <fullName evidence="4">Uncharacterized protein LOC116298792 isoform X2</fullName>
    </submittedName>
</protein>
<dbReference type="GO" id="GO:0016020">
    <property type="term" value="C:membrane"/>
    <property type="evidence" value="ECO:0007669"/>
    <property type="project" value="InterPro"/>
</dbReference>
<dbReference type="SUPFAM" id="SSF57501">
    <property type="entry name" value="Cystine-knot cytokines"/>
    <property type="match status" value="1"/>
</dbReference>
<reference evidence="4" key="1">
    <citation type="submission" date="2025-08" db="UniProtKB">
        <authorList>
            <consortium name="RefSeq"/>
        </authorList>
    </citation>
    <scope>IDENTIFICATION</scope>
    <source>
        <tissue evidence="4">Tentacle</tissue>
    </source>
</reference>
<proteinExistence type="predicted"/>
<name>A0A6P8I5K4_ACTTE</name>
<evidence type="ECO:0000259" key="2">
    <source>
        <dbReference type="PROSITE" id="PS50278"/>
    </source>
</evidence>
<dbReference type="GeneID" id="116298792"/>
<keyword evidence="3" id="KW-1185">Reference proteome</keyword>
<evidence type="ECO:0000256" key="1">
    <source>
        <dbReference type="SAM" id="SignalP"/>
    </source>
</evidence>
<dbReference type="RefSeq" id="XP_031563208.1">
    <property type="nucleotide sequence ID" value="XM_031707348.1"/>
</dbReference>
<dbReference type="Gene3D" id="2.10.90.10">
    <property type="entry name" value="Cystine-knot cytokines"/>
    <property type="match status" value="1"/>
</dbReference>
<dbReference type="GO" id="GO:0008083">
    <property type="term" value="F:growth factor activity"/>
    <property type="evidence" value="ECO:0007669"/>
    <property type="project" value="InterPro"/>
</dbReference>
<dbReference type="OrthoDB" id="5951777at2759"/>
<feature type="signal peptide" evidence="1">
    <location>
        <begin position="1"/>
        <end position="19"/>
    </location>
</feature>
<dbReference type="InterPro" id="IPR000072">
    <property type="entry name" value="PDGF/VEGF_dom"/>
</dbReference>
<gene>
    <name evidence="4" type="primary">LOC116298792</name>
</gene>
<dbReference type="InterPro" id="IPR029034">
    <property type="entry name" value="Cystine-knot_cytokine"/>
</dbReference>
<feature type="chain" id="PRO_5027992138" evidence="1">
    <location>
        <begin position="20"/>
        <end position="233"/>
    </location>
</feature>
<feature type="domain" description="Platelet-derived growth factor (PDGF) family profile" evidence="2">
    <location>
        <begin position="86"/>
        <end position="196"/>
    </location>
</feature>
<accession>A0A6P8I5K4</accession>
<evidence type="ECO:0000313" key="4">
    <source>
        <dbReference type="RefSeq" id="XP_031563208.1"/>
    </source>
</evidence>